<comment type="similarity">
    <text evidence="3 18">Belongs to the complex I subunit 2 family.</text>
</comment>
<evidence type="ECO:0000256" key="15">
    <source>
        <dbReference type="ARBA" id="ARBA00023128"/>
    </source>
</evidence>
<dbReference type="PRINTS" id="PR01436">
    <property type="entry name" value="NADHDHGNASE2"/>
</dbReference>
<feature type="transmembrane region" description="Helical" evidence="18">
    <location>
        <begin position="220"/>
        <end position="240"/>
    </location>
</feature>
<keyword evidence="12 18" id="KW-1133">Transmembrane helix</keyword>
<dbReference type="InterPro" id="IPR001750">
    <property type="entry name" value="ND/Mrp_TM"/>
</dbReference>
<evidence type="ECO:0000256" key="18">
    <source>
        <dbReference type="RuleBase" id="RU003403"/>
    </source>
</evidence>
<name>A0A126TGD4_9COLE</name>
<evidence type="ECO:0000256" key="11">
    <source>
        <dbReference type="ARBA" id="ARBA00022982"/>
    </source>
</evidence>
<protein>
    <recommendedName>
        <fullName evidence="5 18">NADH-ubiquinone oxidoreductase chain 2</fullName>
        <ecNumber evidence="4 18">7.1.1.2</ecNumber>
    </recommendedName>
</protein>
<evidence type="ECO:0000256" key="7">
    <source>
        <dbReference type="ARBA" id="ARBA00022660"/>
    </source>
</evidence>
<reference evidence="20" key="1">
    <citation type="submission" date="2015-09" db="EMBL/GenBank/DDBJ databases">
        <title>Capturing the unknown biodiversity of arthropods in tropical forests using metagenomics.</title>
        <authorList>
            <person name="Andujar C."/>
            <person name="Creedy T.J."/>
            <person name="Garner B."/>
            <person name="Canty R."/>
            <person name="Warner H.B."/>
            <person name="Lipecki J."/>
            <person name="Crampton-Platt A."/>
            <person name="Gabrielli M."/>
            <person name="Croydon-Veleslavov I.A."/>
            <person name="Lim J.L."/>
            <person name="Linard B."/>
            <person name="Vogler A."/>
        </authorList>
    </citation>
    <scope>NUCLEOTIDE SEQUENCE</scope>
</reference>
<keyword evidence="16 18" id="KW-0472">Membrane</keyword>
<evidence type="ECO:0000256" key="5">
    <source>
        <dbReference type="ARBA" id="ARBA00021008"/>
    </source>
</evidence>
<keyword evidence="7 18" id="KW-0679">Respiratory chain</keyword>
<dbReference type="InterPro" id="IPR050175">
    <property type="entry name" value="Complex_I_Subunit_2"/>
</dbReference>
<dbReference type="Pfam" id="PF00361">
    <property type="entry name" value="Proton_antipo_M"/>
    <property type="match status" value="2"/>
</dbReference>
<feature type="transmembrane region" description="Helical" evidence="18">
    <location>
        <begin position="297"/>
        <end position="318"/>
    </location>
</feature>
<evidence type="ECO:0000256" key="12">
    <source>
        <dbReference type="ARBA" id="ARBA00022989"/>
    </source>
</evidence>
<evidence type="ECO:0000256" key="6">
    <source>
        <dbReference type="ARBA" id="ARBA00022448"/>
    </source>
</evidence>
<feature type="domain" description="NADH:quinone oxidoreductase/Mrp antiporter transmembrane" evidence="19">
    <location>
        <begin position="20"/>
        <end position="73"/>
    </location>
</feature>
<evidence type="ECO:0000256" key="8">
    <source>
        <dbReference type="ARBA" id="ARBA00022692"/>
    </source>
</evidence>
<evidence type="ECO:0000256" key="10">
    <source>
        <dbReference type="ARBA" id="ARBA00022967"/>
    </source>
</evidence>
<evidence type="ECO:0000313" key="20">
    <source>
        <dbReference type="EMBL" id="AML26653.1"/>
    </source>
</evidence>
<dbReference type="PANTHER" id="PTHR46552:SF1">
    <property type="entry name" value="NADH-UBIQUINONE OXIDOREDUCTASE CHAIN 2"/>
    <property type="match status" value="1"/>
</dbReference>
<dbReference type="AlphaFoldDB" id="A0A126TGD4"/>
<proteinExistence type="inferred from homology"/>
<keyword evidence="8 18" id="KW-0812">Transmembrane</keyword>
<feature type="transmembrane region" description="Helical" evidence="18">
    <location>
        <begin position="52"/>
        <end position="71"/>
    </location>
</feature>
<dbReference type="GO" id="GO:0006120">
    <property type="term" value="P:mitochondrial electron transport, NADH to ubiquinone"/>
    <property type="evidence" value="ECO:0007669"/>
    <property type="project" value="InterPro"/>
</dbReference>
<evidence type="ECO:0000259" key="19">
    <source>
        <dbReference type="Pfam" id="PF00361"/>
    </source>
</evidence>
<dbReference type="GO" id="GO:0005743">
    <property type="term" value="C:mitochondrial inner membrane"/>
    <property type="evidence" value="ECO:0007669"/>
    <property type="project" value="UniProtKB-SubCell"/>
</dbReference>
<evidence type="ECO:0000256" key="3">
    <source>
        <dbReference type="ARBA" id="ARBA00007012"/>
    </source>
</evidence>
<evidence type="ECO:0000256" key="17">
    <source>
        <dbReference type="ARBA" id="ARBA00049551"/>
    </source>
</evidence>
<dbReference type="EMBL" id="KT696258">
    <property type="protein sequence ID" value="AML26653.1"/>
    <property type="molecule type" value="Genomic_DNA"/>
</dbReference>
<keyword evidence="15 18" id="KW-0496">Mitochondrion</keyword>
<keyword evidence="9 18" id="KW-0999">Mitochondrion inner membrane</keyword>
<comment type="catalytic activity">
    <reaction evidence="17 18">
        <text>a ubiquinone + NADH + 5 H(+)(in) = a ubiquinol + NAD(+) + 4 H(+)(out)</text>
        <dbReference type="Rhea" id="RHEA:29091"/>
        <dbReference type="Rhea" id="RHEA-COMP:9565"/>
        <dbReference type="Rhea" id="RHEA-COMP:9566"/>
        <dbReference type="ChEBI" id="CHEBI:15378"/>
        <dbReference type="ChEBI" id="CHEBI:16389"/>
        <dbReference type="ChEBI" id="CHEBI:17976"/>
        <dbReference type="ChEBI" id="CHEBI:57540"/>
        <dbReference type="ChEBI" id="CHEBI:57945"/>
        <dbReference type="EC" id="7.1.1.2"/>
    </reaction>
</comment>
<evidence type="ECO:0000256" key="13">
    <source>
        <dbReference type="ARBA" id="ARBA00023027"/>
    </source>
</evidence>
<organism evidence="20">
    <name type="scientific">Ptiliidae sp. BMNH 1274724</name>
    <dbReference type="NCBI Taxonomy" id="1796537"/>
    <lineage>
        <taxon>Eukaryota</taxon>
        <taxon>Metazoa</taxon>
        <taxon>Ecdysozoa</taxon>
        <taxon>Arthropoda</taxon>
        <taxon>Hexapoda</taxon>
        <taxon>Insecta</taxon>
        <taxon>Pterygota</taxon>
        <taxon>Neoptera</taxon>
        <taxon>Endopterygota</taxon>
        <taxon>Coleoptera</taxon>
        <taxon>Polyphaga</taxon>
        <taxon>Staphyliniformia</taxon>
        <taxon>Ptiliidae</taxon>
    </lineage>
</organism>
<comment type="function">
    <text evidence="1">Core subunit of the mitochondrial membrane respiratory chain NADH dehydrogenase (Complex I) that is believed to belong to the minimal assembly required for catalysis. Complex I functions in the transfer of electrons from NADH to the respiratory chain. The immediate electron acceptor for the enzyme is believed to be ubiquinone.</text>
</comment>
<keyword evidence="13 18" id="KW-0520">NAD</keyword>
<sequence>MNKYIFMIMLIMGTMTSISSYSWFGMWMGLEINLLSFIPLMKNNNDISNESMIKYFIIQSLASMILLLSIISFNYYNLMMNCALLTKLGAAPFHFWFTQVMESLNWFNAFLLLTWQKIAPLIMMTYNIQMNLFILIIIFNMIISGMMSFNQNSLRMILTYSSINHIGWMISSLMFKKLILLNYFSIYAISNLMIIYFFNKMNFYMKFQLSSKIMKNLLKIFLMMNFMNLGGIPPFIGFYPKWLIMNNLMENSMMMLMFVMIMLTLLMLFIYMNLLLSNFMLSSNKFIFNMKITNMFWFYWSNFLFLNSLLTMILLMNFL</sequence>
<accession>A0A126TGD4</accession>
<evidence type="ECO:0000256" key="2">
    <source>
        <dbReference type="ARBA" id="ARBA00004448"/>
    </source>
</evidence>
<geneLocation type="mitochondrion" evidence="20"/>
<keyword evidence="10 18" id="KW-1278">Translocase</keyword>
<dbReference type="PANTHER" id="PTHR46552">
    <property type="entry name" value="NADH-UBIQUINONE OXIDOREDUCTASE CHAIN 2"/>
    <property type="match status" value="1"/>
</dbReference>
<keyword evidence="14 18" id="KW-0830">Ubiquinone</keyword>
<comment type="function">
    <text evidence="18">Core subunit of the mitochondrial membrane respiratory chain NADH dehydrogenase (Complex I) which catalyzes electron transfer from NADH through the respiratory chain, using ubiquinone as an electron acceptor. Essential for the catalytic activity and assembly of complex I.</text>
</comment>
<keyword evidence="11 18" id="KW-0249">Electron transport</keyword>
<keyword evidence="6" id="KW-0813">Transport</keyword>
<dbReference type="GO" id="GO:0008137">
    <property type="term" value="F:NADH dehydrogenase (ubiquinone) activity"/>
    <property type="evidence" value="ECO:0007669"/>
    <property type="project" value="UniProtKB-EC"/>
</dbReference>
<gene>
    <name evidence="20" type="primary">ND2</name>
</gene>
<dbReference type="EC" id="7.1.1.2" evidence="4 18"/>
<dbReference type="InterPro" id="IPR003917">
    <property type="entry name" value="NADH_UbQ_OxRdtase_chain2"/>
</dbReference>
<comment type="subcellular location">
    <subcellularLocation>
        <location evidence="2 18">Mitochondrion inner membrane</location>
        <topology evidence="2 18">Multi-pass membrane protein</topology>
    </subcellularLocation>
</comment>
<feature type="transmembrane region" description="Helical" evidence="18">
    <location>
        <begin position="252"/>
        <end position="276"/>
    </location>
</feature>
<evidence type="ECO:0000256" key="16">
    <source>
        <dbReference type="ARBA" id="ARBA00023136"/>
    </source>
</evidence>
<evidence type="ECO:0000256" key="14">
    <source>
        <dbReference type="ARBA" id="ARBA00023075"/>
    </source>
</evidence>
<feature type="domain" description="NADH:quinone oxidoreductase/Mrp antiporter transmembrane" evidence="19">
    <location>
        <begin position="75"/>
        <end position="265"/>
    </location>
</feature>
<evidence type="ECO:0000256" key="1">
    <source>
        <dbReference type="ARBA" id="ARBA00003257"/>
    </source>
</evidence>
<evidence type="ECO:0000256" key="4">
    <source>
        <dbReference type="ARBA" id="ARBA00012944"/>
    </source>
</evidence>
<feature type="transmembrane region" description="Helical" evidence="18">
    <location>
        <begin position="180"/>
        <end position="199"/>
    </location>
</feature>
<evidence type="ECO:0000256" key="9">
    <source>
        <dbReference type="ARBA" id="ARBA00022792"/>
    </source>
</evidence>